<dbReference type="Pfam" id="PF12796">
    <property type="entry name" value="Ank_2"/>
    <property type="match status" value="1"/>
</dbReference>
<dbReference type="OrthoDB" id="548461at2759"/>
<reference evidence="2 3" key="1">
    <citation type="journal article" date="2023" name="Commun. Biol.">
        <title>Reorganization of the ancestral sex-determining regions during the evolution of trioecy in Pleodorina starrii.</title>
        <authorList>
            <person name="Takahashi K."/>
            <person name="Suzuki S."/>
            <person name="Kawai-Toyooka H."/>
            <person name="Yamamoto K."/>
            <person name="Hamaji T."/>
            <person name="Ootsuki R."/>
            <person name="Yamaguchi H."/>
            <person name="Kawachi M."/>
            <person name="Higashiyama T."/>
            <person name="Nozaki H."/>
        </authorList>
    </citation>
    <scope>NUCLEOTIDE SEQUENCE [LARGE SCALE GENOMIC DNA]</scope>
    <source>
        <strain evidence="2 3">NIES-4479</strain>
    </source>
</reference>
<feature type="compositionally biased region" description="Low complexity" evidence="1">
    <location>
        <begin position="371"/>
        <end position="385"/>
    </location>
</feature>
<dbReference type="PANTHER" id="PTHR12393">
    <property type="entry name" value="SPHINGOMYELIN PHOSPHODIESTERASE RELATED"/>
    <property type="match status" value="1"/>
</dbReference>
<dbReference type="Proteomes" id="UP001165080">
    <property type="component" value="Unassembled WGS sequence"/>
</dbReference>
<gene>
    <name evidence="2" type="primary">PLEST002273</name>
    <name evidence="2" type="ORF">PLESTB_000730800</name>
</gene>
<dbReference type="PANTHER" id="PTHR12393:SF6">
    <property type="entry name" value="SPHINGOMYELIN PHOSPHODIESTERASE 2"/>
    <property type="match status" value="1"/>
</dbReference>
<dbReference type="GO" id="GO:0005783">
    <property type="term" value="C:endoplasmic reticulum"/>
    <property type="evidence" value="ECO:0007669"/>
    <property type="project" value="TreeGrafter"/>
</dbReference>
<feature type="compositionally biased region" description="Low complexity" evidence="1">
    <location>
        <begin position="677"/>
        <end position="712"/>
    </location>
</feature>
<dbReference type="EMBL" id="BRXU01000007">
    <property type="protein sequence ID" value="GLC53310.1"/>
    <property type="molecule type" value="Genomic_DNA"/>
</dbReference>
<dbReference type="Gene3D" id="1.25.40.20">
    <property type="entry name" value="Ankyrin repeat-containing domain"/>
    <property type="match status" value="2"/>
</dbReference>
<dbReference type="GO" id="GO:0030149">
    <property type="term" value="P:sphingolipid catabolic process"/>
    <property type="evidence" value="ECO:0007669"/>
    <property type="project" value="TreeGrafter"/>
</dbReference>
<dbReference type="InterPro" id="IPR002110">
    <property type="entry name" value="Ankyrin_rpt"/>
</dbReference>
<protein>
    <recommendedName>
        <fullName evidence="4">Ankyrin repeat domain-containing protein</fullName>
    </recommendedName>
</protein>
<feature type="region of interest" description="Disordered" evidence="1">
    <location>
        <begin position="371"/>
        <end position="395"/>
    </location>
</feature>
<accession>A0A9W6F2F1</accession>
<evidence type="ECO:0000313" key="2">
    <source>
        <dbReference type="EMBL" id="GLC53310.1"/>
    </source>
</evidence>
<name>A0A9W6F2F1_9CHLO</name>
<dbReference type="GO" id="GO:0046513">
    <property type="term" value="P:ceramide biosynthetic process"/>
    <property type="evidence" value="ECO:0007669"/>
    <property type="project" value="TreeGrafter"/>
</dbReference>
<evidence type="ECO:0000256" key="1">
    <source>
        <dbReference type="SAM" id="MobiDB-lite"/>
    </source>
</evidence>
<feature type="region of interest" description="Disordered" evidence="1">
    <location>
        <begin position="664"/>
        <end position="712"/>
    </location>
</feature>
<comment type="caution">
    <text evidence="2">The sequence shown here is derived from an EMBL/GenBank/DDBJ whole genome shotgun (WGS) entry which is preliminary data.</text>
</comment>
<dbReference type="SUPFAM" id="SSF48403">
    <property type="entry name" value="Ankyrin repeat"/>
    <property type="match status" value="1"/>
</dbReference>
<dbReference type="GO" id="GO:0071944">
    <property type="term" value="C:cell periphery"/>
    <property type="evidence" value="ECO:0007669"/>
    <property type="project" value="TreeGrafter"/>
</dbReference>
<dbReference type="InterPro" id="IPR036770">
    <property type="entry name" value="Ankyrin_rpt-contain_sf"/>
</dbReference>
<dbReference type="GO" id="GO:0016020">
    <property type="term" value="C:membrane"/>
    <property type="evidence" value="ECO:0007669"/>
    <property type="project" value="TreeGrafter"/>
</dbReference>
<evidence type="ECO:0008006" key="4">
    <source>
        <dbReference type="Google" id="ProtNLM"/>
    </source>
</evidence>
<proteinExistence type="predicted"/>
<evidence type="ECO:0000313" key="3">
    <source>
        <dbReference type="Proteomes" id="UP001165080"/>
    </source>
</evidence>
<dbReference type="GO" id="GO:0004620">
    <property type="term" value="F:phospholipase activity"/>
    <property type="evidence" value="ECO:0007669"/>
    <property type="project" value="TreeGrafter"/>
</dbReference>
<dbReference type="AlphaFoldDB" id="A0A9W6F2F1"/>
<keyword evidence="3" id="KW-1185">Reference proteome</keyword>
<sequence length="712" mass="76402">MKPVCRILVSLVVGLASLPYSLVRRALRARSVLHLRGTCRIGLKRQPSHEREQKPKKPGIVTIPARIWPQLQSELAEHIASFLPCNEVASFRMVNRAAAGLFSKPQHKRIRLSLPVPRHLFVHRWGGPNATRQLTLEERIKLLCLTAATGVLDNLKLLYSRPEFAVCTTEVFAAAAEAGRLCVCRWLRRVDCPWGEDVAEAAARAGHLNVCKWLIKQGCPHQLRRLLTVAAGAGHAELCEWLLDAGAPLSGRGPRAAARSGHVTLMERFLRPLAREHVGVPKLLAAVAEGCDLPTLQQVHRTFLETAGRGRGGGGGGAGDFVVGVGRLGETAAARVLAAAAGSSTPDWQAKVEWLRNRGYPRDASACESAVDGAAAASDTASRSSQPHPSQASNCDVGRDRLVWLRQQHGFPVGPWVAVAAARAGDVGALRLVLDAGVDPSDGRAAYAAAERGHLDVLQALHAHGRDGADAGAGAALNAEELSEAAARCGHLATLEWLVEAVDAPLSGRLFSAGAQSGSMEVMAWLRRRHCPADANTFAWCAWVGCTEQLEWLVANGCPMGYDGEAYLWAGYNGDYAVLDCLRRLGCPWAPDGSTFSRAVCLAGDEEPGHSGDMGWCCSLEVLQWLLGQGCPVDWPAAERVARLRREGEAELLDWVLQQRRRWEEEEEEEQRKKAGRAAAEGAGAAAAPMEGQAQAEAATQTEAEAAGQPAV</sequence>
<organism evidence="2 3">
    <name type="scientific">Pleodorina starrii</name>
    <dbReference type="NCBI Taxonomy" id="330485"/>
    <lineage>
        <taxon>Eukaryota</taxon>
        <taxon>Viridiplantae</taxon>
        <taxon>Chlorophyta</taxon>
        <taxon>core chlorophytes</taxon>
        <taxon>Chlorophyceae</taxon>
        <taxon>CS clade</taxon>
        <taxon>Chlamydomonadales</taxon>
        <taxon>Volvocaceae</taxon>
        <taxon>Pleodorina</taxon>
    </lineage>
</organism>